<reference evidence="3" key="1">
    <citation type="submission" date="2008-10" db="EMBL/GenBank/DDBJ databases">
        <authorList>
            <person name="Molnar K."/>
        </authorList>
    </citation>
    <scope>NUCLEOTIDE SEQUENCE [LARGE SCALE GENOMIC DNA]</scope>
    <source>
        <strain evidence="3">NRRL 15998</strain>
    </source>
</reference>
<gene>
    <name evidence="2" type="ORF">SSGG_04480</name>
</gene>
<feature type="transmembrane region" description="Helical" evidence="1">
    <location>
        <begin position="12"/>
        <end position="32"/>
    </location>
</feature>
<accession>D6AHZ8</accession>
<keyword evidence="1" id="KW-1133">Transmembrane helix</keyword>
<keyword evidence="1" id="KW-0472">Membrane</keyword>
<organism evidence="2 3">
    <name type="scientific">Streptomyces filamentosus NRRL 15998</name>
    <dbReference type="NCBI Taxonomy" id="457431"/>
    <lineage>
        <taxon>Bacteria</taxon>
        <taxon>Bacillati</taxon>
        <taxon>Actinomycetota</taxon>
        <taxon>Actinomycetes</taxon>
        <taxon>Kitasatosporales</taxon>
        <taxon>Streptomycetaceae</taxon>
        <taxon>Streptomyces</taxon>
    </lineage>
</organism>
<evidence type="ECO:0000313" key="3">
    <source>
        <dbReference type="Proteomes" id="UP000003986"/>
    </source>
</evidence>
<proteinExistence type="predicted"/>
<reference evidence="3" key="2">
    <citation type="submission" date="2008-12" db="EMBL/GenBank/DDBJ databases">
        <title>Annotation of Streptomyces roseosporus strain NRRL 15998.</title>
        <authorList>
            <consortium name="The Broad Institute Genome Sequencing Platform"/>
            <consortium name="Broad Institute Microbial Sequencing Center"/>
            <person name="Fischbach M."/>
            <person name="Ward D."/>
            <person name="Young S."/>
            <person name="Kodira C.D."/>
            <person name="Zeng Q."/>
            <person name="Koehrsen M."/>
            <person name="Godfrey P."/>
            <person name="Alvarado L."/>
            <person name="Berlin A.M."/>
            <person name="Borenstein D."/>
            <person name="Chen Z."/>
            <person name="Engels R."/>
            <person name="Freedman E."/>
            <person name="Gellesch M."/>
            <person name="Goldberg J."/>
            <person name="Griggs A."/>
            <person name="Gujja S."/>
            <person name="Heiman D.I."/>
            <person name="Hepburn T.A."/>
            <person name="Howarth C."/>
            <person name="Jen D."/>
            <person name="Larson L."/>
            <person name="Lewis B."/>
            <person name="Mehta T."/>
            <person name="Park D."/>
            <person name="Pearson M."/>
            <person name="Roberts A."/>
            <person name="Saif S."/>
            <person name="Shea T.D."/>
            <person name="Shenoy N."/>
            <person name="Sisk P."/>
            <person name="Stolte C."/>
            <person name="Sykes S.N."/>
            <person name="Walk T."/>
            <person name="White J."/>
            <person name="Yandava C."/>
            <person name="Straight P."/>
            <person name="Clardy J."/>
            <person name="Hung D."/>
            <person name="Kolter R."/>
            <person name="Mekalanos J."/>
            <person name="Walker S."/>
            <person name="Walsh C.T."/>
            <person name="Wieland B.L.C."/>
            <person name="Ilzarbe M."/>
            <person name="Galagan J."/>
            <person name="Nusbaum C."/>
            <person name="Birren B."/>
        </authorList>
    </citation>
    <scope>NUCLEOTIDE SEQUENCE [LARGE SCALE GENOMIC DNA]</scope>
    <source>
        <strain evidence="3">NRRL 15998</strain>
    </source>
</reference>
<evidence type="ECO:0000313" key="2">
    <source>
        <dbReference type="EMBL" id="EFE77113.2"/>
    </source>
</evidence>
<sequence>MSTSVGRTRPAWKVLTIVAVLVVMAAGLLHTWRNTNVLTEDRLCGGLVSTEQANAVLPGVGRLDAEGDGLDKDFTDTLCRVEKSSVVLGSGQAELTVRVWAKQGDEVLDTAADLSKTSFFPGAVTGGIDTYMGWALLPEKCWTAKQPVVVRVSVGEVTADRKAFAALMADTARVVAAEAKCGDLSGKPGKLIQPRSESARPATEGHVCGLDGLTMRGQVPTGTEVLEAGQKAPADVWTCELTLDDTTSGYVRADGFMKYTAFRDPLLLAAVRKAPGTINGTAPDGREAEIVDKGPGFILPCAEGGPLYLAVESGQQYLEASKRHSDLPRRDAYVEPFVKAAAKTFGCAAPATG</sequence>
<dbReference type="AlphaFoldDB" id="D6AHZ8"/>
<dbReference type="EMBL" id="DS999644">
    <property type="protein sequence ID" value="EFE77113.2"/>
    <property type="molecule type" value="Genomic_DNA"/>
</dbReference>
<evidence type="ECO:0000256" key="1">
    <source>
        <dbReference type="SAM" id="Phobius"/>
    </source>
</evidence>
<name>D6AHZ8_STRFL</name>
<dbReference type="Proteomes" id="UP000003986">
    <property type="component" value="Unassembled WGS sequence"/>
</dbReference>
<protein>
    <submittedName>
        <fullName evidence="2">Predicted protein</fullName>
    </submittedName>
</protein>
<keyword evidence="1" id="KW-0812">Transmembrane</keyword>